<sequence>MFRLKPIIVLLAMLSALFVLNGCARPEGSTKADKISYIHKMRSTDLAELYKLAPGAKTHIASAYGYAVFNNMGINVFVVSTGQGYGVARNNKTGKDTYMKMFSAGVGVGLGVKDFRGIFVFANKTVFDRFVDIGWNVQGQADAAAKLDNKGGAVSVAIEVAPGIFLYQFTKSGLAAQATIQGTKFWKDKELN</sequence>
<keyword evidence="3" id="KW-1185">Reference proteome</keyword>
<proteinExistence type="predicted"/>
<dbReference type="Proteomes" id="UP000191980">
    <property type="component" value="Unassembled WGS sequence"/>
</dbReference>
<organism evidence="2 3">
    <name type="scientific">Methyloprofundus sedimenti</name>
    <dbReference type="NCBI Taxonomy" id="1420851"/>
    <lineage>
        <taxon>Bacteria</taxon>
        <taxon>Pseudomonadati</taxon>
        <taxon>Pseudomonadota</taxon>
        <taxon>Gammaproteobacteria</taxon>
        <taxon>Methylococcales</taxon>
        <taxon>Methylococcaceae</taxon>
        <taxon>Methyloprofundus</taxon>
    </lineage>
</organism>
<gene>
    <name evidence="2" type="ORF">AU255_17420</name>
</gene>
<name>A0A1V8M121_9GAMM</name>
<feature type="signal peptide" evidence="1">
    <location>
        <begin position="1"/>
        <end position="21"/>
    </location>
</feature>
<dbReference type="RefSeq" id="WP_080524209.1">
    <property type="nucleotide sequence ID" value="NZ_LPUF01000004.1"/>
</dbReference>
<feature type="chain" id="PRO_5012235363" description="Ysc84 actin-binding domain-containing protein" evidence="1">
    <location>
        <begin position="22"/>
        <end position="192"/>
    </location>
</feature>
<reference evidence="2 3" key="1">
    <citation type="submission" date="2015-12" db="EMBL/GenBank/DDBJ databases">
        <authorList>
            <person name="Shamseldin A."/>
            <person name="Moawad H."/>
            <person name="Abd El-Rahim W.M."/>
            <person name="Sadowsky M.J."/>
        </authorList>
    </citation>
    <scope>NUCLEOTIDE SEQUENCE [LARGE SCALE GENOMIC DNA]</scope>
    <source>
        <strain evidence="2 3">WF1</strain>
    </source>
</reference>
<dbReference type="OrthoDB" id="117166at2"/>
<dbReference type="AlphaFoldDB" id="A0A1V8M121"/>
<comment type="caution">
    <text evidence="2">The sequence shown here is derived from an EMBL/GenBank/DDBJ whole genome shotgun (WGS) entry which is preliminary data.</text>
</comment>
<protein>
    <recommendedName>
        <fullName evidence="4">Ysc84 actin-binding domain-containing protein</fullName>
    </recommendedName>
</protein>
<keyword evidence="1" id="KW-0732">Signal</keyword>
<evidence type="ECO:0000313" key="3">
    <source>
        <dbReference type="Proteomes" id="UP000191980"/>
    </source>
</evidence>
<evidence type="ECO:0000256" key="1">
    <source>
        <dbReference type="SAM" id="SignalP"/>
    </source>
</evidence>
<accession>A0A1V8M121</accession>
<evidence type="ECO:0008006" key="4">
    <source>
        <dbReference type="Google" id="ProtNLM"/>
    </source>
</evidence>
<dbReference type="STRING" id="1420851.AU255_17420"/>
<evidence type="ECO:0000313" key="2">
    <source>
        <dbReference type="EMBL" id="OQK15257.1"/>
    </source>
</evidence>
<dbReference type="EMBL" id="LPUF01000004">
    <property type="protein sequence ID" value="OQK15257.1"/>
    <property type="molecule type" value="Genomic_DNA"/>
</dbReference>